<protein>
    <submittedName>
        <fullName evidence="1">Uncharacterized protein</fullName>
    </submittedName>
</protein>
<dbReference type="AlphaFoldDB" id="A0AAQ3RW16"/>
<dbReference type="Proteomes" id="UP001374535">
    <property type="component" value="Chromosome 6"/>
</dbReference>
<organism evidence="1 2">
    <name type="scientific">Vigna mungo</name>
    <name type="common">Black gram</name>
    <name type="synonym">Phaseolus mungo</name>
    <dbReference type="NCBI Taxonomy" id="3915"/>
    <lineage>
        <taxon>Eukaryota</taxon>
        <taxon>Viridiplantae</taxon>
        <taxon>Streptophyta</taxon>
        <taxon>Embryophyta</taxon>
        <taxon>Tracheophyta</taxon>
        <taxon>Spermatophyta</taxon>
        <taxon>Magnoliopsida</taxon>
        <taxon>eudicotyledons</taxon>
        <taxon>Gunneridae</taxon>
        <taxon>Pentapetalae</taxon>
        <taxon>rosids</taxon>
        <taxon>fabids</taxon>
        <taxon>Fabales</taxon>
        <taxon>Fabaceae</taxon>
        <taxon>Papilionoideae</taxon>
        <taxon>50 kb inversion clade</taxon>
        <taxon>NPAAA clade</taxon>
        <taxon>indigoferoid/millettioid clade</taxon>
        <taxon>Phaseoleae</taxon>
        <taxon>Vigna</taxon>
    </lineage>
</organism>
<sequence>MRIYSSNGFCHGSQHMHPYRVHDFPIRSLCFQNLQKARGEMPRKICNEGEIGCYDGLRRYGKVLDYALIYWRDIEIDDFHYFGYLIGFLLISETVSFRGCYFLVFEEFLKEMKNL</sequence>
<accession>A0AAQ3RW16</accession>
<gene>
    <name evidence="1" type="ORF">V8G54_020025</name>
</gene>
<proteinExistence type="predicted"/>
<dbReference type="EMBL" id="CP144695">
    <property type="protein sequence ID" value="WVZ06679.1"/>
    <property type="molecule type" value="Genomic_DNA"/>
</dbReference>
<evidence type="ECO:0000313" key="2">
    <source>
        <dbReference type="Proteomes" id="UP001374535"/>
    </source>
</evidence>
<reference evidence="1 2" key="1">
    <citation type="journal article" date="2023" name="Life. Sci Alliance">
        <title>Evolutionary insights into 3D genome organization and epigenetic landscape of Vigna mungo.</title>
        <authorList>
            <person name="Junaid A."/>
            <person name="Singh B."/>
            <person name="Bhatia S."/>
        </authorList>
    </citation>
    <scope>NUCLEOTIDE SEQUENCE [LARGE SCALE GENOMIC DNA]</scope>
    <source>
        <strain evidence="1">Urdbean</strain>
    </source>
</reference>
<evidence type="ECO:0000313" key="1">
    <source>
        <dbReference type="EMBL" id="WVZ06679.1"/>
    </source>
</evidence>
<keyword evidence="2" id="KW-1185">Reference proteome</keyword>
<name>A0AAQ3RW16_VIGMU</name>